<dbReference type="AlphaFoldDB" id="W3WSE0"/>
<feature type="region of interest" description="Disordered" evidence="1">
    <location>
        <begin position="74"/>
        <end position="130"/>
    </location>
</feature>
<feature type="region of interest" description="Disordered" evidence="1">
    <location>
        <begin position="32"/>
        <end position="57"/>
    </location>
</feature>
<evidence type="ECO:0000256" key="1">
    <source>
        <dbReference type="SAM" id="MobiDB-lite"/>
    </source>
</evidence>
<feature type="compositionally biased region" description="Polar residues" evidence="1">
    <location>
        <begin position="156"/>
        <end position="172"/>
    </location>
</feature>
<feature type="region of interest" description="Disordered" evidence="1">
    <location>
        <begin position="146"/>
        <end position="207"/>
    </location>
</feature>
<dbReference type="KEGG" id="pfy:PFICI_12162"/>
<dbReference type="HOGENOM" id="CLU_1326795_0_0_1"/>
<evidence type="ECO:0000313" key="2">
    <source>
        <dbReference type="EMBL" id="ETS76775.1"/>
    </source>
</evidence>
<reference evidence="3" key="1">
    <citation type="journal article" date="2015" name="BMC Genomics">
        <title>Genomic and transcriptomic analysis of the endophytic fungus Pestalotiopsis fici reveals its lifestyle and high potential for synthesis of natural products.</title>
        <authorList>
            <person name="Wang X."/>
            <person name="Zhang X."/>
            <person name="Liu L."/>
            <person name="Xiang M."/>
            <person name="Wang W."/>
            <person name="Sun X."/>
            <person name="Che Y."/>
            <person name="Guo L."/>
            <person name="Liu G."/>
            <person name="Guo L."/>
            <person name="Wang C."/>
            <person name="Yin W.B."/>
            <person name="Stadler M."/>
            <person name="Zhang X."/>
            <person name="Liu X."/>
        </authorList>
    </citation>
    <scope>NUCLEOTIDE SEQUENCE [LARGE SCALE GENOMIC DNA]</scope>
    <source>
        <strain evidence="3">W106-1 / CGMCC3.15140</strain>
    </source>
</reference>
<proteinExistence type="predicted"/>
<protein>
    <submittedName>
        <fullName evidence="2">Uncharacterized protein</fullName>
    </submittedName>
</protein>
<dbReference type="InParanoid" id="W3WSE0"/>
<organism evidence="2 3">
    <name type="scientific">Pestalotiopsis fici (strain W106-1 / CGMCC3.15140)</name>
    <dbReference type="NCBI Taxonomy" id="1229662"/>
    <lineage>
        <taxon>Eukaryota</taxon>
        <taxon>Fungi</taxon>
        <taxon>Dikarya</taxon>
        <taxon>Ascomycota</taxon>
        <taxon>Pezizomycotina</taxon>
        <taxon>Sordariomycetes</taxon>
        <taxon>Xylariomycetidae</taxon>
        <taxon>Amphisphaeriales</taxon>
        <taxon>Sporocadaceae</taxon>
        <taxon>Pestalotiopsis</taxon>
    </lineage>
</organism>
<dbReference type="RefSeq" id="XP_007838934.1">
    <property type="nucleotide sequence ID" value="XM_007840743.1"/>
</dbReference>
<evidence type="ECO:0000313" key="3">
    <source>
        <dbReference type="Proteomes" id="UP000030651"/>
    </source>
</evidence>
<dbReference type="Proteomes" id="UP000030651">
    <property type="component" value="Unassembled WGS sequence"/>
</dbReference>
<keyword evidence="3" id="KW-1185">Reference proteome</keyword>
<feature type="compositionally biased region" description="Basic and acidic residues" evidence="1">
    <location>
        <begin position="120"/>
        <end position="130"/>
    </location>
</feature>
<dbReference type="GeneID" id="19277175"/>
<feature type="compositionally biased region" description="Polar residues" evidence="1">
    <location>
        <begin position="32"/>
        <end position="44"/>
    </location>
</feature>
<name>W3WSE0_PESFW</name>
<sequence length="207" mass="22970">MEGRQEPKSQSEEPDYTRMILDDFTTGIQTQVARFDSQSQQKQKQPAHFNDAATPAKLDYTRVVIDERTPRILSTSAGCDSRLPKQKKQLDYPGTPASNSVGKFSPDHDLGNQLRSLLRHQSEPKSKHQDISHILTHSYGYPSDISVGCGGGSRDSLASSVSGGSDQHSDASSMDEYEYQQSANGQKRPTDDKRRVEAEPKTRSVDQ</sequence>
<gene>
    <name evidence="2" type="ORF">PFICI_12162</name>
</gene>
<dbReference type="EMBL" id="KI912117">
    <property type="protein sequence ID" value="ETS76775.1"/>
    <property type="molecule type" value="Genomic_DNA"/>
</dbReference>
<feature type="compositionally biased region" description="Basic and acidic residues" evidence="1">
    <location>
        <begin position="188"/>
        <end position="207"/>
    </location>
</feature>
<accession>W3WSE0</accession>